<dbReference type="PANTHER" id="PTHR10237:SF15">
    <property type="entry name" value="LD37257P"/>
    <property type="match status" value="1"/>
</dbReference>
<dbReference type="GO" id="GO:0008270">
    <property type="term" value="F:zinc ion binding"/>
    <property type="evidence" value="ECO:0007669"/>
    <property type="project" value="UniProtKB-KW"/>
</dbReference>
<dbReference type="Gene3D" id="6.10.140.2220">
    <property type="match status" value="1"/>
</dbReference>
<dbReference type="AlphaFoldDB" id="E4ZJU1"/>
<feature type="domain" description="MYND-type" evidence="6">
    <location>
        <begin position="1218"/>
        <end position="1260"/>
    </location>
</feature>
<dbReference type="OrthoDB" id="432970at2759"/>
<proteinExistence type="predicted"/>
<dbReference type="InParanoid" id="E4ZJU1"/>
<gene>
    <name evidence="7" type="ORF">LEMA_P068840.1</name>
</gene>
<keyword evidence="2 4" id="KW-0863">Zinc-finger</keyword>
<dbReference type="Pfam" id="PF01753">
    <property type="entry name" value="zf-MYND"/>
    <property type="match status" value="1"/>
</dbReference>
<dbReference type="OMA" id="RTWKHLP"/>
<dbReference type="PROSITE" id="PS50865">
    <property type="entry name" value="ZF_MYND_2"/>
    <property type="match status" value="1"/>
</dbReference>
<reference evidence="8" key="1">
    <citation type="journal article" date="2011" name="Nat. Commun.">
        <title>Effector diversification within compartments of the Leptosphaeria maculans genome affected by Repeat-Induced Point mutations.</title>
        <authorList>
            <person name="Rouxel T."/>
            <person name="Grandaubert J."/>
            <person name="Hane J.K."/>
            <person name="Hoede C."/>
            <person name="van de Wouw A.P."/>
            <person name="Couloux A."/>
            <person name="Dominguez V."/>
            <person name="Anthouard V."/>
            <person name="Bally P."/>
            <person name="Bourras S."/>
            <person name="Cozijnsen A.J."/>
            <person name="Ciuffetti L.M."/>
            <person name="Degrave A."/>
            <person name="Dilmaghani A."/>
            <person name="Duret L."/>
            <person name="Fudal I."/>
            <person name="Goodwin S.B."/>
            <person name="Gout L."/>
            <person name="Glaser N."/>
            <person name="Linglin J."/>
            <person name="Kema G.H.J."/>
            <person name="Lapalu N."/>
            <person name="Lawrence C.B."/>
            <person name="May K."/>
            <person name="Meyer M."/>
            <person name="Ollivier B."/>
            <person name="Poulain J."/>
            <person name="Schoch C.L."/>
            <person name="Simon A."/>
            <person name="Spatafora J.W."/>
            <person name="Stachowiak A."/>
            <person name="Turgeon B.G."/>
            <person name="Tyler B.M."/>
            <person name="Vincent D."/>
            <person name="Weissenbach J."/>
            <person name="Amselem J."/>
            <person name="Quesneville H."/>
            <person name="Oliver R.P."/>
            <person name="Wincker P."/>
            <person name="Balesdent M.-H."/>
            <person name="Howlett B.J."/>
        </authorList>
    </citation>
    <scope>NUCLEOTIDE SEQUENCE [LARGE SCALE GENOMIC DNA]</scope>
    <source>
        <strain evidence="8">JN3 / isolate v23.1.3 / race Av1-4-5-6-7-8</strain>
    </source>
</reference>
<dbReference type="Proteomes" id="UP000002668">
    <property type="component" value="Genome"/>
</dbReference>
<accession>E4ZJU1</accession>
<evidence type="ECO:0000256" key="5">
    <source>
        <dbReference type="SAM" id="MobiDB-lite"/>
    </source>
</evidence>
<dbReference type="InterPro" id="IPR024119">
    <property type="entry name" value="TF_DEAF-1"/>
</dbReference>
<dbReference type="GO" id="GO:0005634">
    <property type="term" value="C:nucleus"/>
    <property type="evidence" value="ECO:0007669"/>
    <property type="project" value="TreeGrafter"/>
</dbReference>
<evidence type="ECO:0000313" key="7">
    <source>
        <dbReference type="EMBL" id="CBX91376.1"/>
    </source>
</evidence>
<feature type="region of interest" description="Disordered" evidence="5">
    <location>
        <begin position="796"/>
        <end position="816"/>
    </location>
</feature>
<evidence type="ECO:0000313" key="8">
    <source>
        <dbReference type="Proteomes" id="UP000002668"/>
    </source>
</evidence>
<evidence type="ECO:0000259" key="6">
    <source>
        <dbReference type="PROSITE" id="PS50865"/>
    </source>
</evidence>
<feature type="region of interest" description="Disordered" evidence="5">
    <location>
        <begin position="1186"/>
        <end position="1207"/>
    </location>
</feature>
<dbReference type="InterPro" id="IPR002893">
    <property type="entry name" value="Znf_MYND"/>
</dbReference>
<protein>
    <recommendedName>
        <fullName evidence="6">MYND-type domain-containing protein</fullName>
    </recommendedName>
</protein>
<evidence type="ECO:0000256" key="1">
    <source>
        <dbReference type="ARBA" id="ARBA00022723"/>
    </source>
</evidence>
<evidence type="ECO:0000256" key="2">
    <source>
        <dbReference type="ARBA" id="ARBA00022771"/>
    </source>
</evidence>
<dbReference type="PANTHER" id="PTHR10237">
    <property type="entry name" value="DEFORMED EPIDERMAL AUTOREGULATORY FACTOR 1 HOMOLOG SUPPRESSIN"/>
    <property type="match status" value="1"/>
</dbReference>
<dbReference type="Pfam" id="PF14737">
    <property type="entry name" value="DUF4470"/>
    <property type="match status" value="1"/>
</dbReference>
<organism evidence="8">
    <name type="scientific">Leptosphaeria maculans (strain JN3 / isolate v23.1.3 / race Av1-4-5-6-7-8)</name>
    <name type="common">Blackleg fungus</name>
    <name type="synonym">Phoma lingam</name>
    <dbReference type="NCBI Taxonomy" id="985895"/>
    <lineage>
        <taxon>Eukaryota</taxon>
        <taxon>Fungi</taxon>
        <taxon>Dikarya</taxon>
        <taxon>Ascomycota</taxon>
        <taxon>Pezizomycotina</taxon>
        <taxon>Dothideomycetes</taxon>
        <taxon>Pleosporomycetidae</taxon>
        <taxon>Pleosporales</taxon>
        <taxon>Pleosporineae</taxon>
        <taxon>Leptosphaeriaceae</taxon>
        <taxon>Plenodomus</taxon>
        <taxon>Plenodomus lingam/Leptosphaeria maculans species complex</taxon>
    </lineage>
</organism>
<dbReference type="PROSITE" id="PS01360">
    <property type="entry name" value="ZF_MYND_1"/>
    <property type="match status" value="1"/>
</dbReference>
<dbReference type="HOGENOM" id="CLU_007974_0_1_1"/>
<name>E4ZJU1_LEPMJ</name>
<dbReference type="SUPFAM" id="SSF144232">
    <property type="entry name" value="HIT/MYND zinc finger-like"/>
    <property type="match status" value="1"/>
</dbReference>
<dbReference type="GO" id="GO:0000981">
    <property type="term" value="F:DNA-binding transcription factor activity, RNA polymerase II-specific"/>
    <property type="evidence" value="ECO:0007669"/>
    <property type="project" value="TreeGrafter"/>
</dbReference>
<evidence type="ECO:0000256" key="4">
    <source>
        <dbReference type="PROSITE-ProRule" id="PRU00134"/>
    </source>
</evidence>
<dbReference type="EMBL" id="FP929072">
    <property type="protein sequence ID" value="CBX91376.1"/>
    <property type="molecule type" value="Genomic_DNA"/>
</dbReference>
<dbReference type="eggNOG" id="ENOG502SE9H">
    <property type="taxonomic scope" value="Eukaryota"/>
</dbReference>
<feature type="compositionally biased region" description="Low complexity" evidence="5">
    <location>
        <begin position="806"/>
        <end position="816"/>
    </location>
</feature>
<keyword evidence="1" id="KW-0479">Metal-binding</keyword>
<keyword evidence="3" id="KW-0862">Zinc</keyword>
<dbReference type="VEuPathDB" id="FungiDB:LEMA_P068840.1"/>
<evidence type="ECO:0000256" key="3">
    <source>
        <dbReference type="ARBA" id="ARBA00022833"/>
    </source>
</evidence>
<keyword evidence="8" id="KW-1185">Reference proteome</keyword>
<sequence length="1266" mass="140968">MSLKTVHTVQSPWFYPVGNTSPVCFTQNLPPEEDADLLLLGCGDIRSVLFTAYSEDASSMYTILHSSLANTLTMAYLDTRTLDFTCCDLEAEIIARNILALSIIVDDTEGERILQLWNIYYHVFLDTESAALLHSQAQKLLSTAGSMQAWTNGPYGRLIRFCDSATLEAMAKRWASFALTPATGESYRAMQAKLRKSWAASKRYKEESRSGDGSMIDTIRSAAPLISAGYKDNVDHSRIFWRTGTCIEDKEAVEKLTVANPMFSVQRSPLTLHYATNPLASYYLALTYARLAPGSPMKSAATGSTADERRRKSTQVAITQLSHWCTAFRAVLPRVTIRYTVSDALAFCHVLQYQQQHGESKSAHWYRTTWTYDPLILDGPDYDKKGDAPTAFHVIDTSNLIDHLGCLNLLTGTAALLVRKPWCTIRTEMLNPREGNLPDTIGSALCGDLPTVALLLGLNPVQYWSNATATWQFPRLGPSELSEGLAEDFQAAMSRPIILWKPVDITLVRYEPDVLAKFLLTIYLEMFQDESWSKQFSTLGIKDQKKFQRKMFAYGVYTRASFVVLLRAIKGGNTMDWNRFMTVLIEQGVLMDSTLDMGPHHVQSLLTHLDVLSVWLPNPYWWQPCSFPHYLKGAFRNWENIPATLCVTLVVPHTAVAMFGDVQASGTPLCNLQLHSSTSSKEAILPDMQLGFGRAEASGKAYTNEYALTIHDDPKGWKGKSPLIVSAMVSTRCLVDGGDRKCHVVYALKSTPASTTRFLTILGARLQIHRSAVGKKDVFITRYRPNMSGHVVTAMTATSSREEEVSSPQGSSNPSSAAAKSVVIYPVFNKQASKINALRIRFTIVSEEAKVFLQQGGEVVWKTATPYTLILTIGRNFQQTLLLPLPLSTESSKTRIARKSLWIEYTAPVVDVKSLSSRPDFMFRMSVDKESRPYLETLHYLRVDSLPKLYADPRPSEVGWLKAVVSPKITMSSSEFKQYEMMLAVGAIHIPGHLGIKESLQSTCAHMFGLDGTSRGHVFQFCTPTTFFGVLHVDCIRMDISNQTVVFDAALIPHHSGPEMQAVGTFLAARGEHVIGIQVQKDEAVLWKHLLPTFAERCRQWKHKDSCEYKTAGRIPLSTHDDKPYMCTCGIGLFPANYLGTRKNSKPLLQHAVRVAIPVIFASPMLKDEPDAVTFASTFLAQDGEKKQKKKKKKEDRPAGRTTAPRRVEDLGAKKDTCFECGAKQAQGGGVLLQCSKCKRAQYCSVGCQRKDWKAHKLVCGQLLKG</sequence>
<dbReference type="InterPro" id="IPR027974">
    <property type="entry name" value="DUF4470"/>
</dbReference>